<comment type="subcellular location">
    <subcellularLocation>
        <location evidence="8">Cytoplasm</location>
    </subcellularLocation>
</comment>
<dbReference type="GO" id="GO:0009330">
    <property type="term" value="C:DNA topoisomerase type II (double strand cut, ATP-hydrolyzing) complex"/>
    <property type="evidence" value="ECO:0007669"/>
    <property type="project" value="TreeGrafter"/>
</dbReference>
<comment type="subunit">
    <text evidence="8">Heterotetramer, composed of two GyrA and two GyrB chains. In the heterotetramer, GyrA contains the active site tyrosine that forms a transient covalent intermediate with DNA, while GyrB binds cofactors and catalyzes ATP hydrolysis.</text>
</comment>
<dbReference type="EC" id="5.6.2.2" evidence="8"/>
<evidence type="ECO:0000313" key="12">
    <source>
        <dbReference type="Proteomes" id="UP000034877"/>
    </source>
</evidence>
<evidence type="ECO:0000256" key="6">
    <source>
        <dbReference type="ARBA" id="ARBA00023125"/>
    </source>
</evidence>
<keyword evidence="7 8" id="KW-0413">Isomerase</keyword>
<dbReference type="Proteomes" id="UP000034877">
    <property type="component" value="Unassembled WGS sequence"/>
</dbReference>
<dbReference type="NCBIfam" id="TIGR01063">
    <property type="entry name" value="gyrA"/>
    <property type="match status" value="1"/>
</dbReference>
<dbReference type="GO" id="GO:0006265">
    <property type="term" value="P:DNA topological change"/>
    <property type="evidence" value="ECO:0007669"/>
    <property type="project" value="UniProtKB-UniRule"/>
</dbReference>
<sequence>MPDEPEITPSPIGKILPTEITTEMQKNFLDYAMSVIVARALPDVRDGLKPVHRRILYACHDMGLRPGGKHSKSAKIVGEVLGKYHPHGDVPVYDALVRLAQEFSMRYPLIDGQGNFGSIDGDSPAAMRYTEAKLARISEEMLVDIEKETVDTTDNFDGTLKEPVFLPAKLPNLLLAGSEGIAVGMATKIPPHNLSEVLDAIVYLVDHPQATVEELMQFIKGPDFPTYGAIYDTKAIAEIYTTGRGRIVVRGKAEIEEAKSGKIQIIITELPYQVNKAELVARIADLVHAKKIDGISDLRDESDRDGIRVAIDLKRDAKPKAILNNIYKHTALQTTFPANFVALVDGTPQTLGLKQILTEYVKHRQLVITRRSEYDLRQARARAHILEGLKIALDHLDAVIKTIRESKDADTAKANLMTRFGLTEIQAVAILDMQLRRLAALERQKIEDEYKQVLTQIAFLEDLLSHTEKILGVIKDESIALKEKFGDDRRTRVYKLGIGDFREEDLIPSEDTVVTVTATGYIKRQNPSVFRTQHRGGKGVTGQTVKEEDEISHILTANTHDDILFFTNLGRVFKVKAYDLPEGSRQAKGQAVVNLINLGSDEKLQTILALGKGEVKFLLMATQKGTIKKSKIADFDHIRTSGIIAVKLEPGDSLQWVKPTTGSDQILLVSYAGKSIRFREEDVRPTARDTMGVRGIDLKSGDYVVGMEVFPGKKEAPTDKRRKTFEDVLIITEKGLGKRTSVKAWPLQKRGGQGVKAASLAAKTGLIVSCIGVDENVDQVVLTSRTAQIIKLPLKNIPRLGRDTQGVILMRFSQKGDSVAAVTCLEKEPD</sequence>
<dbReference type="GO" id="GO:0005737">
    <property type="term" value="C:cytoplasm"/>
    <property type="evidence" value="ECO:0007669"/>
    <property type="project" value="UniProtKB-SubCell"/>
</dbReference>
<dbReference type="FunFam" id="1.10.268.10:FF:000001">
    <property type="entry name" value="DNA gyrase subunit A"/>
    <property type="match status" value="1"/>
</dbReference>
<evidence type="ECO:0000256" key="4">
    <source>
        <dbReference type="ARBA" id="ARBA00022840"/>
    </source>
</evidence>
<comment type="function">
    <text evidence="8">A type II topoisomerase that negatively supercoils closed circular double-stranded (ds) DNA in an ATP-dependent manner to modulate DNA topology and maintain chromosomes in an underwound state. Negative supercoiling favors strand separation, and DNA replication, transcription, recombination and repair, all of which involve strand separation. Also able to catalyze the interconversion of other topological isomers of dsDNA rings, including catenanes and knotted rings. Type II topoisomerases break and join 2 DNA strands simultaneously in an ATP-dependent manner.</text>
</comment>
<dbReference type="InterPro" id="IPR013758">
    <property type="entry name" value="Topo_IIA_A/C_ab"/>
</dbReference>
<comment type="catalytic activity">
    <reaction evidence="1 8 9">
        <text>ATP-dependent breakage, passage and rejoining of double-stranded DNA.</text>
        <dbReference type="EC" id="5.6.2.2"/>
    </reaction>
</comment>
<dbReference type="Gene3D" id="2.120.10.90">
    <property type="entry name" value="DNA gyrase/topoisomerase IV, subunit A, C-terminal"/>
    <property type="match status" value="1"/>
</dbReference>
<dbReference type="InterPro" id="IPR035516">
    <property type="entry name" value="Gyrase/topoIV_suA_C"/>
</dbReference>
<gene>
    <name evidence="8 11" type="primary">gyrA</name>
    <name evidence="11" type="ORF">UY22_C0028G0004</name>
</gene>
<comment type="caution">
    <text evidence="11">The sequence shown here is derived from an EMBL/GenBank/DDBJ whole genome shotgun (WGS) entry which is preliminary data.</text>
</comment>
<feature type="active site" description="O-(5'-phospho-DNA)-tyrosine intermediate" evidence="8 9">
    <location>
        <position position="129"/>
    </location>
</feature>
<name>A0A0G1UEU0_9BACT</name>
<dbReference type="PROSITE" id="PS52040">
    <property type="entry name" value="TOPO_IIA"/>
    <property type="match status" value="1"/>
</dbReference>
<comment type="miscellaneous">
    <text evidence="8">Few gyrases are as efficient as E.coli at forming negative supercoils. Not all organisms have 2 type II topoisomerases; in organisms with a single type II topoisomerase this enzyme also has to decatenate newly replicated chromosomes.</text>
</comment>
<evidence type="ECO:0000256" key="9">
    <source>
        <dbReference type="PROSITE-ProRule" id="PRU01384"/>
    </source>
</evidence>
<evidence type="ECO:0000256" key="3">
    <source>
        <dbReference type="ARBA" id="ARBA00022741"/>
    </source>
</evidence>
<dbReference type="Pfam" id="PF03989">
    <property type="entry name" value="DNA_gyraseA_C"/>
    <property type="match status" value="6"/>
</dbReference>
<dbReference type="FunFam" id="3.90.199.10:FF:000001">
    <property type="entry name" value="DNA gyrase subunit A"/>
    <property type="match status" value="1"/>
</dbReference>
<dbReference type="NCBIfam" id="NF004043">
    <property type="entry name" value="PRK05560.1"/>
    <property type="match status" value="1"/>
</dbReference>
<dbReference type="GO" id="GO:0005694">
    <property type="term" value="C:chromosome"/>
    <property type="evidence" value="ECO:0007669"/>
    <property type="project" value="InterPro"/>
</dbReference>
<dbReference type="InterPro" id="IPR002205">
    <property type="entry name" value="Topo_IIA_dom_A"/>
</dbReference>
<proteinExistence type="inferred from homology"/>
<dbReference type="PATRIC" id="fig|1618365.3.peg.671"/>
<dbReference type="SUPFAM" id="SSF56719">
    <property type="entry name" value="Type II DNA topoisomerase"/>
    <property type="match status" value="1"/>
</dbReference>
<evidence type="ECO:0000256" key="2">
    <source>
        <dbReference type="ARBA" id="ARBA00008263"/>
    </source>
</evidence>
<dbReference type="HAMAP" id="MF_01897">
    <property type="entry name" value="GyrA"/>
    <property type="match status" value="1"/>
</dbReference>
<evidence type="ECO:0000259" key="10">
    <source>
        <dbReference type="PROSITE" id="PS52040"/>
    </source>
</evidence>
<comment type="similarity">
    <text evidence="2 8">Belongs to the type II topoisomerase GyrA/ParC subunit family.</text>
</comment>
<dbReference type="InterPro" id="IPR050220">
    <property type="entry name" value="Type_II_DNA_Topoisomerases"/>
</dbReference>
<keyword evidence="5 8" id="KW-0799">Topoisomerase</keyword>
<organism evidence="11 12">
    <name type="scientific">Candidatus Amesbacteria bacterium GW2011_GWC1_48_10</name>
    <dbReference type="NCBI Taxonomy" id="1618365"/>
    <lineage>
        <taxon>Bacteria</taxon>
        <taxon>Candidatus Amesiibacteriota</taxon>
    </lineage>
</organism>
<dbReference type="Pfam" id="PF00521">
    <property type="entry name" value="DNA_topoisoIV"/>
    <property type="match status" value="1"/>
</dbReference>
<evidence type="ECO:0000256" key="5">
    <source>
        <dbReference type="ARBA" id="ARBA00023029"/>
    </source>
</evidence>
<dbReference type="Gene3D" id="3.90.199.10">
    <property type="entry name" value="Topoisomerase II, domain 5"/>
    <property type="match status" value="1"/>
</dbReference>
<dbReference type="InterPro" id="IPR013757">
    <property type="entry name" value="Topo_IIA_A_a_sf"/>
</dbReference>
<dbReference type="InterPro" id="IPR006691">
    <property type="entry name" value="GyrA/parC_rep"/>
</dbReference>
<feature type="short sequence motif" description="GyrA-box" evidence="8">
    <location>
        <begin position="533"/>
        <end position="539"/>
    </location>
</feature>
<keyword evidence="6 8" id="KW-0238">DNA-binding</keyword>
<dbReference type="GO" id="GO:0003677">
    <property type="term" value="F:DNA binding"/>
    <property type="evidence" value="ECO:0007669"/>
    <property type="project" value="UniProtKB-UniRule"/>
</dbReference>
<feature type="domain" description="Topo IIA-type catalytic" evidence="10">
    <location>
        <begin position="41"/>
        <end position="506"/>
    </location>
</feature>
<dbReference type="InterPro" id="IPR005743">
    <property type="entry name" value="GyrA"/>
</dbReference>
<protein>
    <recommendedName>
        <fullName evidence="8">DNA gyrase subunit A</fullName>
        <ecNumber evidence="8">5.6.2.2</ecNumber>
    </recommendedName>
</protein>
<dbReference type="Gene3D" id="3.30.1360.40">
    <property type="match status" value="1"/>
</dbReference>
<dbReference type="AlphaFoldDB" id="A0A0G1UEU0"/>
<dbReference type="EMBL" id="LCPE01000028">
    <property type="protein sequence ID" value="KKU92682.1"/>
    <property type="molecule type" value="Genomic_DNA"/>
</dbReference>
<evidence type="ECO:0000256" key="8">
    <source>
        <dbReference type="HAMAP-Rule" id="MF_01897"/>
    </source>
</evidence>
<dbReference type="SMART" id="SM00434">
    <property type="entry name" value="TOP4c"/>
    <property type="match status" value="1"/>
</dbReference>
<dbReference type="GO" id="GO:0006261">
    <property type="term" value="P:DNA-templated DNA replication"/>
    <property type="evidence" value="ECO:0007669"/>
    <property type="project" value="UniProtKB-UniRule"/>
</dbReference>
<keyword evidence="3 8" id="KW-0547">Nucleotide-binding</keyword>
<dbReference type="PANTHER" id="PTHR43493">
    <property type="entry name" value="DNA GYRASE/TOPOISOMERASE SUBUNIT A"/>
    <property type="match status" value="1"/>
</dbReference>
<dbReference type="PANTHER" id="PTHR43493:SF5">
    <property type="entry name" value="DNA GYRASE SUBUNIT A, CHLOROPLASTIC_MITOCHONDRIAL"/>
    <property type="match status" value="1"/>
</dbReference>
<dbReference type="FunFam" id="3.30.1360.40:FF:000002">
    <property type="entry name" value="DNA gyrase subunit A"/>
    <property type="match status" value="1"/>
</dbReference>
<dbReference type="NCBIfam" id="NF004044">
    <property type="entry name" value="PRK05561.1"/>
    <property type="match status" value="1"/>
</dbReference>
<reference evidence="11 12" key="1">
    <citation type="journal article" date="2015" name="Nature">
        <title>rRNA introns, odd ribosomes, and small enigmatic genomes across a large radiation of phyla.</title>
        <authorList>
            <person name="Brown C.T."/>
            <person name="Hug L.A."/>
            <person name="Thomas B.C."/>
            <person name="Sharon I."/>
            <person name="Castelle C.J."/>
            <person name="Singh A."/>
            <person name="Wilkins M.J."/>
            <person name="Williams K.H."/>
            <person name="Banfield J.F."/>
        </authorList>
    </citation>
    <scope>NUCLEOTIDE SEQUENCE [LARGE SCALE GENOMIC DNA]</scope>
</reference>
<dbReference type="InterPro" id="IPR013760">
    <property type="entry name" value="Topo_IIA-like_dom_sf"/>
</dbReference>
<dbReference type="CDD" id="cd00187">
    <property type="entry name" value="TOP4c"/>
    <property type="match status" value="1"/>
</dbReference>
<keyword evidence="4 8" id="KW-0067">ATP-binding</keyword>
<evidence type="ECO:0000256" key="1">
    <source>
        <dbReference type="ARBA" id="ARBA00000185"/>
    </source>
</evidence>
<accession>A0A0G1UEU0</accession>
<dbReference type="SUPFAM" id="SSF101904">
    <property type="entry name" value="GyrA/ParC C-terminal domain-like"/>
    <property type="match status" value="1"/>
</dbReference>
<evidence type="ECO:0000313" key="11">
    <source>
        <dbReference type="EMBL" id="KKU92682.1"/>
    </source>
</evidence>
<dbReference type="Gene3D" id="1.10.268.10">
    <property type="entry name" value="Topoisomerase, domain 3"/>
    <property type="match status" value="1"/>
</dbReference>
<keyword evidence="8" id="KW-0963">Cytoplasm</keyword>
<dbReference type="GO" id="GO:0005524">
    <property type="term" value="F:ATP binding"/>
    <property type="evidence" value="ECO:0007669"/>
    <property type="project" value="UniProtKB-UniRule"/>
</dbReference>
<evidence type="ECO:0000256" key="7">
    <source>
        <dbReference type="ARBA" id="ARBA00023235"/>
    </source>
</evidence>
<dbReference type="GO" id="GO:0034335">
    <property type="term" value="F:DNA negative supercoiling activity"/>
    <property type="evidence" value="ECO:0007669"/>
    <property type="project" value="UniProtKB-ARBA"/>
</dbReference>